<name>A0AAV2LSM1_KNICA</name>
<sequence length="426" mass="50948">MDSRLLKLVRRWRYMEREYERSEKIWKEKEVRWISEDQEMGVTSVPWREEEEQAWLLEEVSSKRKLHEHLTAVESASGHGVHELQLDLLQSVCERRLHLQVRSSLWLQKEAWYTARQSSRTTILTLREQLRDVILLCEYYDRRLRIFTENRPESPAEAHSLKQQLLEKDHDVEALKIEQQELVDLMKKQVGVNNLPLEEETQQIHVGNQRDSLLKSAEAKCEEWYDDHPHLKFSWTQMVLAYSLKTGELCTIEWHKRVILRSFFLRLSRERLPLDYDSTLSPVAAEALKTFFKDKISTTKQVRGSDDTFVTTYCLETAKDCVIDDHCIRDFISGFFQWRQLYRADLTWTPLNHGKRIIHKTTFGEKVERFFRPENFKHKPKIRGNEGYFYKVEEAAVLGPSFFQWNLFLMNNPNKRIEYFDWTGQI</sequence>
<dbReference type="EMBL" id="OZ035826">
    <property type="protein sequence ID" value="CAL1604731.1"/>
    <property type="molecule type" value="Genomic_DNA"/>
</dbReference>
<organism evidence="1 2">
    <name type="scientific">Knipowitschia caucasica</name>
    <name type="common">Caucasian dwarf goby</name>
    <name type="synonym">Pomatoschistus caucasicus</name>
    <dbReference type="NCBI Taxonomy" id="637954"/>
    <lineage>
        <taxon>Eukaryota</taxon>
        <taxon>Metazoa</taxon>
        <taxon>Chordata</taxon>
        <taxon>Craniata</taxon>
        <taxon>Vertebrata</taxon>
        <taxon>Euteleostomi</taxon>
        <taxon>Actinopterygii</taxon>
        <taxon>Neopterygii</taxon>
        <taxon>Teleostei</taxon>
        <taxon>Neoteleostei</taxon>
        <taxon>Acanthomorphata</taxon>
        <taxon>Gobiaria</taxon>
        <taxon>Gobiiformes</taxon>
        <taxon>Gobioidei</taxon>
        <taxon>Gobiidae</taxon>
        <taxon>Gobiinae</taxon>
        <taxon>Knipowitschia</taxon>
    </lineage>
</organism>
<proteinExistence type="predicted"/>
<reference evidence="1 2" key="1">
    <citation type="submission" date="2024-04" db="EMBL/GenBank/DDBJ databases">
        <authorList>
            <person name="Waldvogel A.-M."/>
            <person name="Schoenle A."/>
        </authorList>
    </citation>
    <scope>NUCLEOTIDE SEQUENCE [LARGE SCALE GENOMIC DNA]</scope>
</reference>
<evidence type="ECO:0000313" key="1">
    <source>
        <dbReference type="EMBL" id="CAL1604731.1"/>
    </source>
</evidence>
<evidence type="ECO:0000313" key="2">
    <source>
        <dbReference type="Proteomes" id="UP001497482"/>
    </source>
</evidence>
<keyword evidence="2" id="KW-1185">Reference proteome</keyword>
<gene>
    <name evidence="1" type="ORF">KC01_LOCUS32196</name>
</gene>
<protein>
    <submittedName>
        <fullName evidence="1">Uncharacterized protein</fullName>
    </submittedName>
</protein>
<dbReference type="AlphaFoldDB" id="A0AAV2LSM1"/>
<dbReference type="Proteomes" id="UP001497482">
    <property type="component" value="Chromosome 4"/>
</dbReference>
<accession>A0AAV2LSM1</accession>